<reference evidence="1" key="2">
    <citation type="submission" date="2023-06" db="EMBL/GenBank/DDBJ databases">
        <authorList>
            <person name="Ma L."/>
            <person name="Liu K.-W."/>
            <person name="Li Z."/>
            <person name="Hsiao Y.-Y."/>
            <person name="Qi Y."/>
            <person name="Fu T."/>
            <person name="Tang G."/>
            <person name="Zhang D."/>
            <person name="Sun W.-H."/>
            <person name="Liu D.-K."/>
            <person name="Li Y."/>
            <person name="Chen G.-Z."/>
            <person name="Liu X.-D."/>
            <person name="Liao X.-Y."/>
            <person name="Jiang Y.-T."/>
            <person name="Yu X."/>
            <person name="Hao Y."/>
            <person name="Huang J."/>
            <person name="Zhao X.-W."/>
            <person name="Ke S."/>
            <person name="Chen Y.-Y."/>
            <person name="Wu W.-L."/>
            <person name="Hsu J.-L."/>
            <person name="Lin Y.-F."/>
            <person name="Huang M.-D."/>
            <person name="Li C.-Y."/>
            <person name="Huang L."/>
            <person name="Wang Z.-W."/>
            <person name="Zhao X."/>
            <person name="Zhong W.-Y."/>
            <person name="Peng D.-H."/>
            <person name="Ahmad S."/>
            <person name="Lan S."/>
            <person name="Zhang J.-S."/>
            <person name="Tsai W.-C."/>
            <person name="Van De Peer Y."/>
            <person name="Liu Z.-J."/>
        </authorList>
    </citation>
    <scope>NUCLEOTIDE SEQUENCE</scope>
    <source>
        <strain evidence="1">CP</strain>
        <tissue evidence="1">Leaves</tissue>
    </source>
</reference>
<protein>
    <submittedName>
        <fullName evidence="1">Uncharacterized protein</fullName>
    </submittedName>
</protein>
<reference evidence="1" key="1">
    <citation type="journal article" date="2023" name="Nat. Commun.">
        <title>Diploid and tetraploid genomes of Acorus and the evolution of monocots.</title>
        <authorList>
            <person name="Ma L."/>
            <person name="Liu K.W."/>
            <person name="Li Z."/>
            <person name="Hsiao Y.Y."/>
            <person name="Qi Y."/>
            <person name="Fu T."/>
            <person name="Tang G.D."/>
            <person name="Zhang D."/>
            <person name="Sun W.H."/>
            <person name="Liu D.K."/>
            <person name="Li Y."/>
            <person name="Chen G.Z."/>
            <person name="Liu X.D."/>
            <person name="Liao X.Y."/>
            <person name="Jiang Y.T."/>
            <person name="Yu X."/>
            <person name="Hao Y."/>
            <person name="Huang J."/>
            <person name="Zhao X.W."/>
            <person name="Ke S."/>
            <person name="Chen Y.Y."/>
            <person name="Wu W.L."/>
            <person name="Hsu J.L."/>
            <person name="Lin Y.F."/>
            <person name="Huang M.D."/>
            <person name="Li C.Y."/>
            <person name="Huang L."/>
            <person name="Wang Z.W."/>
            <person name="Zhao X."/>
            <person name="Zhong W.Y."/>
            <person name="Peng D.H."/>
            <person name="Ahmad S."/>
            <person name="Lan S."/>
            <person name="Zhang J.S."/>
            <person name="Tsai W.C."/>
            <person name="Van de Peer Y."/>
            <person name="Liu Z.J."/>
        </authorList>
    </citation>
    <scope>NUCLEOTIDE SEQUENCE</scope>
    <source>
        <strain evidence="1">CP</strain>
    </source>
</reference>
<sequence length="74" mass="8459">MKLTRTEYESLKPVTDEFYRLNIDPSCDWANVARQGRLRTQATEDPWQIPCDWVDVARLGGRLGPSRLGRPPGT</sequence>
<comment type="caution">
    <text evidence="1">The sequence shown here is derived from an EMBL/GenBank/DDBJ whole genome shotgun (WGS) entry which is preliminary data.</text>
</comment>
<dbReference type="EMBL" id="JAUJYO010000003">
    <property type="protein sequence ID" value="KAK1321033.1"/>
    <property type="molecule type" value="Genomic_DNA"/>
</dbReference>
<evidence type="ECO:0000313" key="1">
    <source>
        <dbReference type="EMBL" id="KAK1321033.1"/>
    </source>
</evidence>
<dbReference type="Proteomes" id="UP001180020">
    <property type="component" value="Unassembled WGS sequence"/>
</dbReference>
<organism evidence="1 2">
    <name type="scientific">Acorus calamus</name>
    <name type="common">Sweet flag</name>
    <dbReference type="NCBI Taxonomy" id="4465"/>
    <lineage>
        <taxon>Eukaryota</taxon>
        <taxon>Viridiplantae</taxon>
        <taxon>Streptophyta</taxon>
        <taxon>Embryophyta</taxon>
        <taxon>Tracheophyta</taxon>
        <taxon>Spermatophyta</taxon>
        <taxon>Magnoliopsida</taxon>
        <taxon>Liliopsida</taxon>
        <taxon>Acoraceae</taxon>
        <taxon>Acorus</taxon>
    </lineage>
</organism>
<dbReference type="AlphaFoldDB" id="A0AAV9F833"/>
<keyword evidence="2" id="KW-1185">Reference proteome</keyword>
<gene>
    <name evidence="1" type="ORF">QJS10_CPA03g00940</name>
</gene>
<proteinExistence type="predicted"/>
<evidence type="ECO:0000313" key="2">
    <source>
        <dbReference type="Proteomes" id="UP001180020"/>
    </source>
</evidence>
<name>A0AAV9F833_ACOCL</name>
<accession>A0AAV9F833</accession>